<comment type="similarity">
    <text evidence="1">Belongs to the terpene synthase family.</text>
</comment>
<dbReference type="Gene3D" id="1.10.600.10">
    <property type="entry name" value="Farnesyl Diphosphate Synthase"/>
    <property type="match status" value="1"/>
</dbReference>
<evidence type="ECO:0000256" key="1">
    <source>
        <dbReference type="RuleBase" id="RU366034"/>
    </source>
</evidence>
<reference evidence="2" key="1">
    <citation type="submission" date="2020-05" db="EMBL/GenBank/DDBJ databases">
        <title>Chitinophaga laudate sp. nov., isolated from a tropical peat swamp.</title>
        <authorList>
            <person name="Goh C.B.S."/>
            <person name="Lee M.S."/>
            <person name="Parimannan S."/>
            <person name="Pasbakhsh P."/>
            <person name="Yule C.M."/>
            <person name="Rajandas H."/>
            <person name="Loke S."/>
            <person name="Croft L."/>
            <person name="Tan J.B.L."/>
        </authorList>
    </citation>
    <scope>NUCLEOTIDE SEQUENCE</scope>
    <source>
        <strain evidence="2">Mgbs1</strain>
    </source>
</reference>
<dbReference type="GO" id="GO:0010333">
    <property type="term" value="F:terpene synthase activity"/>
    <property type="evidence" value="ECO:0007669"/>
    <property type="project" value="InterPro"/>
</dbReference>
<dbReference type="EMBL" id="RIAR02000001">
    <property type="protein sequence ID" value="NSL87189.1"/>
    <property type="molecule type" value="Genomic_DNA"/>
</dbReference>
<comment type="caution">
    <text evidence="2">The sequence shown here is derived from an EMBL/GenBank/DDBJ whole genome shotgun (WGS) entry which is preliminary data.</text>
</comment>
<dbReference type="AlphaFoldDB" id="A0A433WDD4"/>
<dbReference type="Proteomes" id="UP000281028">
    <property type="component" value="Unassembled WGS sequence"/>
</dbReference>
<name>A0A433WDD4_9BACT</name>
<protein>
    <recommendedName>
        <fullName evidence="1">Terpene synthase</fullName>
        <ecNumber evidence="1">4.2.3.-</ecNumber>
    </recommendedName>
</protein>
<dbReference type="Pfam" id="PF19086">
    <property type="entry name" value="Terpene_syn_C_2"/>
    <property type="match status" value="1"/>
</dbReference>
<dbReference type="PANTHER" id="PTHR35201">
    <property type="entry name" value="TERPENE SYNTHASE"/>
    <property type="match status" value="1"/>
</dbReference>
<keyword evidence="3" id="KW-1185">Reference proteome</keyword>
<comment type="cofactor">
    <cofactor evidence="1">
        <name>Mg(2+)</name>
        <dbReference type="ChEBI" id="CHEBI:18420"/>
    </cofactor>
</comment>
<evidence type="ECO:0000313" key="2">
    <source>
        <dbReference type="EMBL" id="NSL87189.1"/>
    </source>
</evidence>
<keyword evidence="1" id="KW-0456">Lyase</keyword>
<dbReference type="InterPro" id="IPR008949">
    <property type="entry name" value="Isoprenoid_synthase_dom_sf"/>
</dbReference>
<sequence>MDLKITVSNPFGHRVSPYADQIRDISNNWIDAEYSTLTPAFQRMLKTLDAACWASNCWPDAPFPLLCTITRIVLFVTAFDDFYASLSTREVQKAGDRVLAIAGGAVPLPGEHPILQQVSIIMRELTAVSSPQWVQKFIYYLSQLMEGIKIDSQISYRQDVQYPAIRDYIPLRRKSMAAGAISCTIELVAGILPEFICVHPYIQRTRALTEDLMGWGNDLASVEKEMADKEAMNLVLVIKHERNCCMEAAVEEAVQMYNAHVREYMQLRSDMPDFGIYTPAVMKFMEGQGLWLSGQLHWFDQTDRYKPEG</sequence>
<evidence type="ECO:0000313" key="3">
    <source>
        <dbReference type="Proteomes" id="UP000281028"/>
    </source>
</evidence>
<dbReference type="OrthoDB" id="1223397at2"/>
<gene>
    <name evidence="2" type="ORF">ECE50_010135</name>
</gene>
<dbReference type="EC" id="4.2.3.-" evidence="1"/>
<dbReference type="SUPFAM" id="SSF48576">
    <property type="entry name" value="Terpenoid synthases"/>
    <property type="match status" value="1"/>
</dbReference>
<accession>A0A433WDD4</accession>
<dbReference type="GO" id="GO:0046872">
    <property type="term" value="F:metal ion binding"/>
    <property type="evidence" value="ECO:0007669"/>
    <property type="project" value="UniProtKB-KW"/>
</dbReference>
<keyword evidence="1" id="KW-0460">Magnesium</keyword>
<dbReference type="InterPro" id="IPR034686">
    <property type="entry name" value="Terpene_cyclase-like_2"/>
</dbReference>
<dbReference type="SFLD" id="SFLDS00005">
    <property type="entry name" value="Isoprenoid_Synthase_Type_I"/>
    <property type="match status" value="1"/>
</dbReference>
<organism evidence="2 3">
    <name type="scientific">Chitinophaga solisilvae</name>
    <dbReference type="NCBI Taxonomy" id="1233460"/>
    <lineage>
        <taxon>Bacteria</taxon>
        <taxon>Pseudomonadati</taxon>
        <taxon>Bacteroidota</taxon>
        <taxon>Chitinophagia</taxon>
        <taxon>Chitinophagales</taxon>
        <taxon>Chitinophagaceae</taxon>
        <taxon>Chitinophaga</taxon>
    </lineage>
</organism>
<proteinExistence type="inferred from homology"/>
<dbReference type="SFLD" id="SFLDG01020">
    <property type="entry name" value="Terpene_Cyclase_Like_2"/>
    <property type="match status" value="1"/>
</dbReference>
<dbReference type="PANTHER" id="PTHR35201:SF4">
    <property type="entry name" value="BETA-PINACENE SYNTHASE-RELATED"/>
    <property type="match status" value="1"/>
</dbReference>
<keyword evidence="1" id="KW-0479">Metal-binding</keyword>